<organism evidence="2 3">
    <name type="scientific">Zoarces viviparus</name>
    <name type="common">Viviparous eelpout</name>
    <name type="synonym">Blennius viviparus</name>
    <dbReference type="NCBI Taxonomy" id="48416"/>
    <lineage>
        <taxon>Eukaryota</taxon>
        <taxon>Metazoa</taxon>
        <taxon>Chordata</taxon>
        <taxon>Craniata</taxon>
        <taxon>Vertebrata</taxon>
        <taxon>Euteleostomi</taxon>
        <taxon>Actinopterygii</taxon>
        <taxon>Neopterygii</taxon>
        <taxon>Teleostei</taxon>
        <taxon>Neoteleostei</taxon>
        <taxon>Acanthomorphata</taxon>
        <taxon>Eupercaria</taxon>
        <taxon>Perciformes</taxon>
        <taxon>Cottioidei</taxon>
        <taxon>Zoarcales</taxon>
        <taxon>Zoarcidae</taxon>
        <taxon>Zoarcinae</taxon>
        <taxon>Zoarces</taxon>
    </lineage>
</organism>
<proteinExistence type="predicted"/>
<dbReference type="Proteomes" id="UP001488805">
    <property type="component" value="Unassembled WGS sequence"/>
</dbReference>
<evidence type="ECO:0000256" key="1">
    <source>
        <dbReference type="SAM" id="SignalP"/>
    </source>
</evidence>
<evidence type="ECO:0000313" key="2">
    <source>
        <dbReference type="EMBL" id="KAK9542007.1"/>
    </source>
</evidence>
<dbReference type="AlphaFoldDB" id="A0AAW1G5N7"/>
<dbReference type="EMBL" id="JBCEZU010000002">
    <property type="protein sequence ID" value="KAK9542007.1"/>
    <property type="molecule type" value="Genomic_DNA"/>
</dbReference>
<name>A0AAW1G5N7_ZOAVI</name>
<sequence>MLKALDIVGLSWLTRLFNVAWGSGSVPMDWQTGVVVPIFKKGDQRVCLNYRGIILLSLPGKACARVLERRQRLSKPDSRGAVRIPSRLWNSGLALYPRKTTGGVLGVCPTSLHVLCGLGEGFQQSPSGVLVGGAAGVWGAGPVTTGDPVSVRLQ</sequence>
<reference evidence="2 3" key="1">
    <citation type="journal article" date="2024" name="Genome Biol. Evol.">
        <title>Chromosome-level genome assembly of the viviparous eelpout Zoarces viviparus.</title>
        <authorList>
            <person name="Fuhrmann N."/>
            <person name="Brasseur M.V."/>
            <person name="Bakowski C.E."/>
            <person name="Podsiadlowski L."/>
            <person name="Prost S."/>
            <person name="Krehenwinkel H."/>
            <person name="Mayer C."/>
        </authorList>
    </citation>
    <scope>NUCLEOTIDE SEQUENCE [LARGE SCALE GENOMIC DNA]</scope>
    <source>
        <strain evidence="2">NO-MEL_2022_Ind0_liver</strain>
    </source>
</reference>
<comment type="caution">
    <text evidence="2">The sequence shown here is derived from an EMBL/GenBank/DDBJ whole genome shotgun (WGS) entry which is preliminary data.</text>
</comment>
<feature type="chain" id="PRO_5043609587" evidence="1">
    <location>
        <begin position="23"/>
        <end position="154"/>
    </location>
</feature>
<dbReference type="PANTHER" id="PTHR19446">
    <property type="entry name" value="REVERSE TRANSCRIPTASES"/>
    <property type="match status" value="1"/>
</dbReference>
<keyword evidence="1" id="KW-0732">Signal</keyword>
<feature type="signal peptide" evidence="1">
    <location>
        <begin position="1"/>
        <end position="22"/>
    </location>
</feature>
<protein>
    <submittedName>
        <fullName evidence="2">Uncharacterized protein</fullName>
    </submittedName>
</protein>
<accession>A0AAW1G5N7</accession>
<gene>
    <name evidence="2" type="ORF">VZT92_002011</name>
</gene>
<keyword evidence="3" id="KW-1185">Reference proteome</keyword>
<evidence type="ECO:0000313" key="3">
    <source>
        <dbReference type="Proteomes" id="UP001488805"/>
    </source>
</evidence>